<dbReference type="EMBL" id="CAJVNV010000455">
    <property type="protein sequence ID" value="CAG8206376.1"/>
    <property type="molecule type" value="Genomic_DNA"/>
</dbReference>
<dbReference type="SMART" id="SM00535">
    <property type="entry name" value="RIBOc"/>
    <property type="match status" value="1"/>
</dbReference>
<dbReference type="InterPro" id="IPR036389">
    <property type="entry name" value="RNase_III_sf"/>
</dbReference>
<dbReference type="STRING" id="60175.A0A1V6XXG6"/>
<feature type="domain" description="RNase III" evidence="1">
    <location>
        <begin position="15"/>
        <end position="132"/>
    </location>
</feature>
<dbReference type="PROSITE" id="PS50142">
    <property type="entry name" value="RNASE_3_2"/>
    <property type="match status" value="1"/>
</dbReference>
<dbReference type="InterPro" id="IPR000999">
    <property type="entry name" value="RNase_III_dom"/>
</dbReference>
<dbReference type="OMA" id="AVYLDCN"/>
<dbReference type="Gene3D" id="1.10.1520.10">
    <property type="entry name" value="Ribonuclease III domain"/>
    <property type="match status" value="1"/>
</dbReference>
<reference evidence="3" key="1">
    <citation type="submission" date="2016-10" db="EMBL/GenBank/DDBJ databases">
        <title>Uncovering the secondary metabolism of Penicillium species provides insights into the evolution of 6-MSA pathways.</title>
        <authorList>
            <person name="Nielsen J.C."/>
            <person name="Nielsen J."/>
        </authorList>
    </citation>
    <scope>NUCLEOTIDE SEQUENCE [LARGE SCALE GENOMIC DNA]</scope>
    <source>
        <strain evidence="3">IBT 13039</strain>
    </source>
</reference>
<evidence type="ECO:0000259" key="1">
    <source>
        <dbReference type="PROSITE" id="PS50142"/>
    </source>
</evidence>
<dbReference type="CDD" id="cd00593">
    <property type="entry name" value="RIBOc"/>
    <property type="match status" value="1"/>
</dbReference>
<gene>
    <name evidence="3" type="ORF">PENNAL_c0049G03218</name>
    <name evidence="2" type="ORF">PNAL_LOCUS7649</name>
</gene>
<dbReference type="GO" id="GO:0004525">
    <property type="term" value="F:ribonuclease III activity"/>
    <property type="evidence" value="ECO:0007669"/>
    <property type="project" value="InterPro"/>
</dbReference>
<dbReference type="Proteomes" id="UP001153461">
    <property type="component" value="Unassembled WGS sequence"/>
</dbReference>
<protein>
    <recommendedName>
        <fullName evidence="1">RNase III domain-containing protein</fullName>
    </recommendedName>
</protein>
<name>A0A1V6XXG6_PENNA</name>
<proteinExistence type="predicted"/>
<dbReference type="GO" id="GO:0006396">
    <property type="term" value="P:RNA processing"/>
    <property type="evidence" value="ECO:0007669"/>
    <property type="project" value="InterPro"/>
</dbReference>
<organism evidence="3 4">
    <name type="scientific">Penicillium nalgiovense</name>
    <dbReference type="NCBI Taxonomy" id="60175"/>
    <lineage>
        <taxon>Eukaryota</taxon>
        <taxon>Fungi</taxon>
        <taxon>Dikarya</taxon>
        <taxon>Ascomycota</taxon>
        <taxon>Pezizomycotina</taxon>
        <taxon>Eurotiomycetes</taxon>
        <taxon>Eurotiomycetidae</taxon>
        <taxon>Eurotiales</taxon>
        <taxon>Aspergillaceae</taxon>
        <taxon>Penicillium</taxon>
    </lineage>
</organism>
<dbReference type="EMBL" id="MOOB01000049">
    <property type="protein sequence ID" value="OQE79827.1"/>
    <property type="molecule type" value="Genomic_DNA"/>
</dbReference>
<evidence type="ECO:0000313" key="4">
    <source>
        <dbReference type="Proteomes" id="UP000191691"/>
    </source>
</evidence>
<accession>A0A1V6XXG6</accession>
<dbReference type="SUPFAM" id="SSF69065">
    <property type="entry name" value="RNase III domain-like"/>
    <property type="match status" value="1"/>
</dbReference>
<reference evidence="2" key="3">
    <citation type="submission" date="2021-07" db="EMBL/GenBank/DDBJ databases">
        <authorList>
            <person name="Branca A.L. A."/>
        </authorList>
    </citation>
    <scope>NUCLEOTIDE SEQUENCE</scope>
</reference>
<dbReference type="Pfam" id="PF00636">
    <property type="entry name" value="Ribonuclease_3"/>
    <property type="match status" value="1"/>
</dbReference>
<reference evidence="4" key="2">
    <citation type="journal article" date="2017" name="Nat. Microbiol.">
        <title>Global analysis of biosynthetic gene clusters reveals vast potential of secondary metabolite production in Penicillium species.</title>
        <authorList>
            <person name="Nielsen J.C."/>
            <person name="Grijseels S."/>
            <person name="Prigent S."/>
            <person name="Ji B."/>
            <person name="Dainat J."/>
            <person name="Nielsen K.F."/>
            <person name="Frisvad J.C."/>
            <person name="Workman M."/>
            <person name="Nielsen J."/>
        </authorList>
    </citation>
    <scope>NUCLEOTIDE SEQUENCE [LARGE SCALE GENOMIC DNA]</scope>
    <source>
        <strain evidence="4">IBT 13039</strain>
    </source>
</reference>
<dbReference type="Proteomes" id="UP000191691">
    <property type="component" value="Unassembled WGS sequence"/>
</dbReference>
<comment type="caution">
    <text evidence="3">The sequence shown here is derived from an EMBL/GenBank/DDBJ whole genome shotgun (WGS) entry which is preliminary data.</text>
</comment>
<dbReference type="AlphaFoldDB" id="A0A1V6XXG6"/>
<evidence type="ECO:0000313" key="3">
    <source>
        <dbReference type="EMBL" id="OQE79827.1"/>
    </source>
</evidence>
<dbReference type="OrthoDB" id="67027at2759"/>
<sequence>MVGRHLFPLSSDDEIEDFEKKIQYRFIDRALLREALQASAPWNNDGNKILALVGDRVLDLVIVISGRKRNKPRGEISEMIKQRAGNAYLTQQGFDLGIDKFIVKNPSQSFVAKNVMADTMEAIIGAVYLDCNSQIPPCAHVMTALGLSWPE</sequence>
<keyword evidence="4" id="KW-1185">Reference proteome</keyword>
<evidence type="ECO:0000313" key="2">
    <source>
        <dbReference type="EMBL" id="CAG8206376.1"/>
    </source>
</evidence>